<organism evidence="2 3">
    <name type="scientific">Paenibacillus rigui</name>
    <dbReference type="NCBI Taxonomy" id="554312"/>
    <lineage>
        <taxon>Bacteria</taxon>
        <taxon>Bacillati</taxon>
        <taxon>Bacillota</taxon>
        <taxon>Bacilli</taxon>
        <taxon>Bacillales</taxon>
        <taxon>Paenibacillaceae</taxon>
        <taxon>Paenibacillus</taxon>
    </lineage>
</organism>
<dbReference type="Proteomes" id="UP000215509">
    <property type="component" value="Unassembled WGS sequence"/>
</dbReference>
<evidence type="ECO:0008006" key="4">
    <source>
        <dbReference type="Google" id="ProtNLM"/>
    </source>
</evidence>
<evidence type="ECO:0000313" key="3">
    <source>
        <dbReference type="Proteomes" id="UP000215509"/>
    </source>
</evidence>
<protein>
    <recommendedName>
        <fullName evidence="4">DUF2508 domain-containing protein</fullName>
    </recommendedName>
</protein>
<keyword evidence="1" id="KW-0175">Coiled coil</keyword>
<dbReference type="AlphaFoldDB" id="A0A229UII0"/>
<dbReference type="EMBL" id="NMQW01000050">
    <property type="protein sequence ID" value="OXM83164.1"/>
    <property type="molecule type" value="Genomic_DNA"/>
</dbReference>
<dbReference type="RefSeq" id="WP_094017949.1">
    <property type="nucleotide sequence ID" value="NZ_NMQW01000050.1"/>
</dbReference>
<accession>A0A229UII0</accession>
<dbReference type="Pfam" id="PF10704">
    <property type="entry name" value="DUF2508"/>
    <property type="match status" value="1"/>
</dbReference>
<keyword evidence="3" id="KW-1185">Reference proteome</keyword>
<reference evidence="2 3" key="1">
    <citation type="submission" date="2017-07" db="EMBL/GenBank/DDBJ databases">
        <title>Genome sequencing and assembly of Paenibacillus rigui.</title>
        <authorList>
            <person name="Mayilraj S."/>
        </authorList>
    </citation>
    <scope>NUCLEOTIDE SEQUENCE [LARGE SCALE GENOMIC DNA]</scope>
    <source>
        <strain evidence="2 3">JCM 16352</strain>
    </source>
</reference>
<evidence type="ECO:0000313" key="2">
    <source>
        <dbReference type="EMBL" id="OXM83164.1"/>
    </source>
</evidence>
<comment type="caution">
    <text evidence="2">The sequence shown here is derived from an EMBL/GenBank/DDBJ whole genome shotgun (WGS) entry which is preliminary data.</text>
</comment>
<gene>
    <name evidence="2" type="ORF">CF651_26890</name>
</gene>
<name>A0A229UII0_9BACL</name>
<feature type="coiled-coil region" evidence="1">
    <location>
        <begin position="9"/>
        <end position="36"/>
    </location>
</feature>
<sequence>MKFWHRITHSKKKKQLELLKNDRLQLLQEIDKAHSEWVTAQYRLDYVLEKEQIDYAVYALEAAEKRFEMLIKQAKQMELSAIDVYKRRALEG</sequence>
<evidence type="ECO:0000256" key="1">
    <source>
        <dbReference type="SAM" id="Coils"/>
    </source>
</evidence>
<proteinExistence type="predicted"/>
<dbReference type="OrthoDB" id="2649829at2"/>
<dbReference type="InterPro" id="IPR019644">
    <property type="entry name" value="DUF2508"/>
</dbReference>